<sequence length="43" mass="4847">MLDQGHALFNDLINVSCQWRIKIDVWGQNGNGQIKITGYQLAS</sequence>
<accession>A0A2P2NGX5</accession>
<dbReference type="AlphaFoldDB" id="A0A2P2NGX5"/>
<protein>
    <submittedName>
        <fullName evidence="1">Uncharacterized protein</fullName>
    </submittedName>
</protein>
<name>A0A2P2NGX5_RHIMU</name>
<evidence type="ECO:0000313" key="1">
    <source>
        <dbReference type="EMBL" id="MBX41735.1"/>
    </source>
</evidence>
<dbReference type="EMBL" id="GGEC01061251">
    <property type="protein sequence ID" value="MBX41735.1"/>
    <property type="molecule type" value="Transcribed_RNA"/>
</dbReference>
<proteinExistence type="predicted"/>
<organism evidence="1">
    <name type="scientific">Rhizophora mucronata</name>
    <name type="common">Asiatic mangrove</name>
    <dbReference type="NCBI Taxonomy" id="61149"/>
    <lineage>
        <taxon>Eukaryota</taxon>
        <taxon>Viridiplantae</taxon>
        <taxon>Streptophyta</taxon>
        <taxon>Embryophyta</taxon>
        <taxon>Tracheophyta</taxon>
        <taxon>Spermatophyta</taxon>
        <taxon>Magnoliopsida</taxon>
        <taxon>eudicotyledons</taxon>
        <taxon>Gunneridae</taxon>
        <taxon>Pentapetalae</taxon>
        <taxon>rosids</taxon>
        <taxon>fabids</taxon>
        <taxon>Malpighiales</taxon>
        <taxon>Rhizophoraceae</taxon>
        <taxon>Rhizophora</taxon>
    </lineage>
</organism>
<reference evidence="1" key="1">
    <citation type="submission" date="2018-02" db="EMBL/GenBank/DDBJ databases">
        <title>Rhizophora mucronata_Transcriptome.</title>
        <authorList>
            <person name="Meera S.P."/>
            <person name="Sreeshan A."/>
            <person name="Augustine A."/>
        </authorList>
    </citation>
    <scope>NUCLEOTIDE SEQUENCE</scope>
    <source>
        <tissue evidence="1">Leaf</tissue>
    </source>
</reference>